<dbReference type="InterPro" id="IPR050266">
    <property type="entry name" value="AB_hydrolase_sf"/>
</dbReference>
<organism evidence="4 5">
    <name type="scientific">Tepidiforma thermophila (strain KCTC 52669 / CGMCC 1.13589 / G233)</name>
    <dbReference type="NCBI Taxonomy" id="2761530"/>
    <lineage>
        <taxon>Bacteria</taxon>
        <taxon>Bacillati</taxon>
        <taxon>Chloroflexota</taxon>
        <taxon>Tepidiformia</taxon>
        <taxon>Tepidiformales</taxon>
        <taxon>Tepidiformaceae</taxon>
        <taxon>Tepidiforma</taxon>
    </lineage>
</organism>
<evidence type="ECO:0000259" key="3">
    <source>
        <dbReference type="Pfam" id="PF00561"/>
    </source>
</evidence>
<name>A0A2A9HEY3_TEPT2</name>
<keyword evidence="2" id="KW-0812">Transmembrane</keyword>
<evidence type="ECO:0000313" key="5">
    <source>
        <dbReference type="Proteomes" id="UP000223071"/>
    </source>
</evidence>
<feature type="domain" description="AB hydrolase-1" evidence="3">
    <location>
        <begin position="23"/>
        <end position="255"/>
    </location>
</feature>
<dbReference type="PANTHER" id="PTHR43798">
    <property type="entry name" value="MONOACYLGLYCEROL LIPASE"/>
    <property type="match status" value="1"/>
</dbReference>
<keyword evidence="2" id="KW-0472">Membrane</keyword>
<comment type="caution">
    <text evidence="4">The sequence shown here is derived from an EMBL/GenBank/DDBJ whole genome shotgun (WGS) entry which is preliminary data.</text>
</comment>
<proteinExistence type="predicted"/>
<dbReference type="PRINTS" id="PR00111">
    <property type="entry name" value="ABHYDROLASE"/>
</dbReference>
<dbReference type="InterPro" id="IPR000073">
    <property type="entry name" value="AB_hydrolase_1"/>
</dbReference>
<dbReference type="GO" id="GO:0016020">
    <property type="term" value="C:membrane"/>
    <property type="evidence" value="ECO:0007669"/>
    <property type="project" value="TreeGrafter"/>
</dbReference>
<dbReference type="AlphaFoldDB" id="A0A2A9HEY3"/>
<dbReference type="Proteomes" id="UP000223071">
    <property type="component" value="Unassembled WGS sequence"/>
</dbReference>
<dbReference type="InterPro" id="IPR029058">
    <property type="entry name" value="AB_hydrolase_fold"/>
</dbReference>
<feature type="transmembrane region" description="Helical" evidence="2">
    <location>
        <begin position="290"/>
        <end position="312"/>
    </location>
</feature>
<keyword evidence="2" id="KW-1133">Transmembrane helix</keyword>
<dbReference type="PANTHER" id="PTHR43798:SF33">
    <property type="entry name" value="HYDROLASE, PUTATIVE (AFU_ORTHOLOGUE AFUA_2G14860)-RELATED"/>
    <property type="match status" value="1"/>
</dbReference>
<dbReference type="EMBL" id="PDJQ01000001">
    <property type="protein sequence ID" value="PFG73711.1"/>
    <property type="molecule type" value="Genomic_DNA"/>
</dbReference>
<sequence>MPLYGEPGQRIAYERYPHPGDGPPIYLLHGFTASAASFAANVAALREHFTVVTVELLGHGGSDAPDDPALYGPGPAVERILGLMDALGDERVLLCGHSLGGAVAVRCALAAPERFAGLVIINSASAAGTPAWAEAARAGMAELAARVRAEGTEFLKRTRLYPAHGRRLDQRSRELLTRDFDRLTPAGLAGTAEGLIPFVNAFERLPELRVPVLVVAGQRDRDFMEVLPGFLAQLPPGLARVVDLPEAGHAANLEQPREFEAAVVAFAREIGYLPAGDSAGPRSAWSSSTLSVAGGLLVAAGLGMIAAALIVAQVGKDGGRTFVAAEPEATPTAGFTPVTAVAGTRTAIPLPAGGVATPTPAATAAGTAEVPGAPATATATPTPRTAGQAPAPTATPAATATATPTPAPTATPTATATPTGPYAAIAGPLRVGVRESATYFDASRPVPLRVTWVTPSGTVRDVHGVTVTFPSEGCFAVTMEAVFPDGVTRTAVVNVAVGDATCGG</sequence>
<dbReference type="RefSeq" id="WP_098503154.1">
    <property type="nucleotide sequence ID" value="NZ_PDJQ01000001.1"/>
</dbReference>
<accession>A0A2A9HEY3</accession>
<dbReference type="SUPFAM" id="SSF53474">
    <property type="entry name" value="alpha/beta-Hydrolases"/>
    <property type="match status" value="1"/>
</dbReference>
<evidence type="ECO:0000256" key="1">
    <source>
        <dbReference type="SAM" id="MobiDB-lite"/>
    </source>
</evidence>
<reference evidence="4 5" key="1">
    <citation type="submission" date="2017-09" db="EMBL/GenBank/DDBJ databases">
        <title>Sequencing the genomes of two abundant thermophiles in Great Basin hot springs: Thermocrinis jamiesonii and novel Chloroflexi Thermoflexus hugenholtzii.</title>
        <authorList>
            <person name="Hedlund B."/>
        </authorList>
    </citation>
    <scope>NUCLEOTIDE SEQUENCE [LARGE SCALE GENOMIC DNA]</scope>
    <source>
        <strain evidence="4 5">G233</strain>
    </source>
</reference>
<feature type="region of interest" description="Disordered" evidence="1">
    <location>
        <begin position="359"/>
        <end position="421"/>
    </location>
</feature>
<dbReference type="Gene3D" id="3.40.50.1820">
    <property type="entry name" value="alpha/beta hydrolase"/>
    <property type="match status" value="1"/>
</dbReference>
<keyword evidence="5" id="KW-1185">Reference proteome</keyword>
<evidence type="ECO:0000313" key="4">
    <source>
        <dbReference type="EMBL" id="PFG73711.1"/>
    </source>
</evidence>
<gene>
    <name evidence="4" type="ORF">A9A59_0914</name>
</gene>
<dbReference type="Pfam" id="PF00561">
    <property type="entry name" value="Abhydrolase_1"/>
    <property type="match status" value="1"/>
</dbReference>
<protein>
    <submittedName>
        <fullName evidence="4">Pimeloyl-ACP methyl ester carboxylesterase</fullName>
    </submittedName>
</protein>
<evidence type="ECO:0000256" key="2">
    <source>
        <dbReference type="SAM" id="Phobius"/>
    </source>
</evidence>